<dbReference type="Proteomes" id="UP000325161">
    <property type="component" value="Chromosome"/>
</dbReference>
<dbReference type="PROSITE" id="PS51186">
    <property type="entry name" value="GNAT"/>
    <property type="match status" value="1"/>
</dbReference>
<dbReference type="GO" id="GO:0016747">
    <property type="term" value="F:acyltransferase activity, transferring groups other than amino-acyl groups"/>
    <property type="evidence" value="ECO:0007669"/>
    <property type="project" value="InterPro"/>
</dbReference>
<dbReference type="KEGG" id="pacr:FXN63_11320"/>
<reference evidence="4 5" key="1">
    <citation type="submission" date="2019-08" db="EMBL/GenBank/DDBJ databases">
        <title>Amphibian skin-associated Pigmentiphaga: genome sequence and occurrence across geography and hosts.</title>
        <authorList>
            <person name="Bletz M.C."/>
            <person name="Bunk B."/>
            <person name="Sproeer C."/>
            <person name="Biwer P."/>
            <person name="Reiter S."/>
            <person name="Rabemananjara F.C.E."/>
            <person name="Schulz S."/>
            <person name="Overmann J."/>
            <person name="Vences M."/>
        </authorList>
    </citation>
    <scope>NUCLEOTIDE SEQUENCE [LARGE SCALE GENOMIC DNA]</scope>
    <source>
        <strain evidence="4 5">Mada1488</strain>
    </source>
</reference>
<evidence type="ECO:0000313" key="5">
    <source>
        <dbReference type="Proteomes" id="UP000325161"/>
    </source>
</evidence>
<dbReference type="InterPro" id="IPR000182">
    <property type="entry name" value="GNAT_dom"/>
</dbReference>
<dbReference type="InterPro" id="IPR016181">
    <property type="entry name" value="Acyl_CoA_acyltransferase"/>
</dbReference>
<gene>
    <name evidence="4" type="ORF">FXN63_11320</name>
</gene>
<proteinExistence type="predicted"/>
<dbReference type="AlphaFoldDB" id="A0A5C0AXR2"/>
<dbReference type="PANTHER" id="PTHR43877:SF1">
    <property type="entry name" value="ACETYLTRANSFERASE"/>
    <property type="match status" value="1"/>
</dbReference>
<keyword evidence="1 4" id="KW-0808">Transferase</keyword>
<dbReference type="Pfam" id="PF00583">
    <property type="entry name" value="Acetyltransf_1"/>
    <property type="match status" value="1"/>
</dbReference>
<dbReference type="EMBL" id="CP043046">
    <property type="protein sequence ID" value="QEI06354.1"/>
    <property type="molecule type" value="Genomic_DNA"/>
</dbReference>
<dbReference type="SUPFAM" id="SSF55729">
    <property type="entry name" value="Acyl-CoA N-acyltransferases (Nat)"/>
    <property type="match status" value="1"/>
</dbReference>
<dbReference type="InterPro" id="IPR050832">
    <property type="entry name" value="Bact_Acetyltransf"/>
</dbReference>
<dbReference type="RefSeq" id="WP_148814879.1">
    <property type="nucleotide sequence ID" value="NZ_CP043046.1"/>
</dbReference>
<evidence type="ECO:0000256" key="2">
    <source>
        <dbReference type="ARBA" id="ARBA00023315"/>
    </source>
</evidence>
<dbReference type="CDD" id="cd04301">
    <property type="entry name" value="NAT_SF"/>
    <property type="match status" value="1"/>
</dbReference>
<keyword evidence="2" id="KW-0012">Acyltransferase</keyword>
<feature type="domain" description="N-acetyltransferase" evidence="3">
    <location>
        <begin position="13"/>
        <end position="157"/>
    </location>
</feature>
<name>A0A5C0AXR2_9BURK</name>
<protein>
    <submittedName>
        <fullName evidence="4">GNAT family N-acetyltransferase</fullName>
    </submittedName>
</protein>
<keyword evidence="5" id="KW-1185">Reference proteome</keyword>
<dbReference type="PANTHER" id="PTHR43877">
    <property type="entry name" value="AMINOALKYLPHOSPHONATE N-ACETYLTRANSFERASE-RELATED-RELATED"/>
    <property type="match status" value="1"/>
</dbReference>
<dbReference type="OrthoDB" id="9789603at2"/>
<dbReference type="Gene3D" id="3.40.630.30">
    <property type="match status" value="1"/>
</dbReference>
<evidence type="ECO:0000259" key="3">
    <source>
        <dbReference type="PROSITE" id="PS51186"/>
    </source>
</evidence>
<sequence>MSAVDVSQDIAALTLRVANPADLPAVLGLYAQPGMDDETLSVTQAEFVLAEFSRYPSYRLFVACEADGSIVGTYALLIMHNLAHNGAPSAVVEDVVVIAGRRGQGIGRQMMAHAIAEARVAGCYKLALSSNAKRVGAHAFYESLGFAQHGLSFVIEP</sequence>
<evidence type="ECO:0000313" key="4">
    <source>
        <dbReference type="EMBL" id="QEI06354.1"/>
    </source>
</evidence>
<evidence type="ECO:0000256" key="1">
    <source>
        <dbReference type="ARBA" id="ARBA00022679"/>
    </source>
</evidence>
<accession>A0A5C0AXR2</accession>
<organism evidence="4 5">
    <name type="scientific">Pigmentiphaga aceris</name>
    <dbReference type="NCBI Taxonomy" id="1940612"/>
    <lineage>
        <taxon>Bacteria</taxon>
        <taxon>Pseudomonadati</taxon>
        <taxon>Pseudomonadota</taxon>
        <taxon>Betaproteobacteria</taxon>
        <taxon>Burkholderiales</taxon>
        <taxon>Alcaligenaceae</taxon>
        <taxon>Pigmentiphaga</taxon>
    </lineage>
</organism>